<reference evidence="1" key="1">
    <citation type="submission" date="2020-05" db="EMBL/GenBank/DDBJ databases">
        <title>Large-scale comparative analyses of tick genomes elucidate their genetic diversity and vector capacities.</title>
        <authorList>
            <person name="Jia N."/>
            <person name="Wang J."/>
            <person name="Shi W."/>
            <person name="Du L."/>
            <person name="Sun Y."/>
            <person name="Zhan W."/>
            <person name="Jiang J."/>
            <person name="Wang Q."/>
            <person name="Zhang B."/>
            <person name="Ji P."/>
            <person name="Sakyi L.B."/>
            <person name="Cui X."/>
            <person name="Yuan T."/>
            <person name="Jiang B."/>
            <person name="Yang W."/>
            <person name="Lam T.T.-Y."/>
            <person name="Chang Q."/>
            <person name="Ding S."/>
            <person name="Wang X."/>
            <person name="Zhu J."/>
            <person name="Ruan X."/>
            <person name="Zhao L."/>
            <person name="Wei J."/>
            <person name="Que T."/>
            <person name="Du C."/>
            <person name="Cheng J."/>
            <person name="Dai P."/>
            <person name="Han X."/>
            <person name="Huang E."/>
            <person name="Gao Y."/>
            <person name="Liu J."/>
            <person name="Shao H."/>
            <person name="Ye R."/>
            <person name="Li L."/>
            <person name="Wei W."/>
            <person name="Wang X."/>
            <person name="Wang C."/>
            <person name="Yang T."/>
            <person name="Huo Q."/>
            <person name="Li W."/>
            <person name="Guo W."/>
            <person name="Chen H."/>
            <person name="Zhou L."/>
            <person name="Ni X."/>
            <person name="Tian J."/>
            <person name="Zhou Y."/>
            <person name="Sheng Y."/>
            <person name="Liu T."/>
            <person name="Pan Y."/>
            <person name="Xia L."/>
            <person name="Li J."/>
            <person name="Zhao F."/>
            <person name="Cao W."/>
        </authorList>
    </citation>
    <scope>NUCLEOTIDE SEQUENCE</scope>
    <source>
        <strain evidence="1">Hyas-2018</strain>
    </source>
</reference>
<protein>
    <submittedName>
        <fullName evidence="1">Uncharacterized protein</fullName>
    </submittedName>
</protein>
<dbReference type="Proteomes" id="UP000821845">
    <property type="component" value="Chromosome 8"/>
</dbReference>
<keyword evidence="2" id="KW-1185">Reference proteome</keyword>
<organism evidence="1 2">
    <name type="scientific">Hyalomma asiaticum</name>
    <name type="common">Tick</name>
    <dbReference type="NCBI Taxonomy" id="266040"/>
    <lineage>
        <taxon>Eukaryota</taxon>
        <taxon>Metazoa</taxon>
        <taxon>Ecdysozoa</taxon>
        <taxon>Arthropoda</taxon>
        <taxon>Chelicerata</taxon>
        <taxon>Arachnida</taxon>
        <taxon>Acari</taxon>
        <taxon>Parasitiformes</taxon>
        <taxon>Ixodida</taxon>
        <taxon>Ixodoidea</taxon>
        <taxon>Ixodidae</taxon>
        <taxon>Hyalomminae</taxon>
        <taxon>Hyalomma</taxon>
    </lineage>
</organism>
<evidence type="ECO:0000313" key="2">
    <source>
        <dbReference type="Proteomes" id="UP000821845"/>
    </source>
</evidence>
<proteinExistence type="predicted"/>
<comment type="caution">
    <text evidence="1">The sequence shown here is derived from an EMBL/GenBank/DDBJ whole genome shotgun (WGS) entry which is preliminary data.</text>
</comment>
<accession>A0ACB7RVN2</accession>
<name>A0ACB7RVN2_HYAAI</name>
<gene>
    <name evidence="1" type="ORF">HPB50_019617</name>
</gene>
<sequence length="727" mass="77059">MKTLSNTSATQTWREQHTSETPTEENGNATQDTGGRRRDCSSSFPRLAEGERERTKHGPRSTSRSRSTPQHRSRSRARSKTRATPSPQGASHEGPDGGRGSRPMVSWAGKVSGESLPYGSLSEAVAEGSALGQELNHIKKMLEQLTRENAKQRDEIKQLKEENAKLRQNQLRESASPIASSSRILTPVPSQASGAHATKRRAEEISPVENEDLSKPLEKKVENMLGELTKVMQQQFAGLQLQLGEIKQRIDSIENRLTVVENTHTDLRSSSSPAPGLHRASCGSQGSACMMAFAAPPPKAHCFVLSAPEGSTVDDVIDALDAVTGPAGIKSLQHMGGVKFGAAAANVHAATKLKSRGTILLNGESVPLVSVGPEIVHVSVFRVPLWVGDTALAAALSAYGNVQSVHEPVFKGRPGVGTGVRVARVEMKKPIPNFLSVQGFNVMCDYRDVQKVCSRCRLAGHIAKDCFTPRCARCNVYGHATEGCTEACRRCSGNHATADCVRPKSFAAAAAGEQESSDVSPPALASQEQVPALGSDSETLTSGAESQAESQDIRDQPPPSEMDSPSSCVLSETGDSSSENHEQHSAPSTESPVSVPSSDHASSDTGGSSGSSDTPRAPMGRGTRAAGRPEVPLTSPNNSTAVSTQPKMTSSRASKYSAQTRKMNLSNPLYKITGSVVGACAGDFAMEIDRQATKRVHPPSTDSDGSSDSSKPQKLANALTPSEQFSS</sequence>
<dbReference type="EMBL" id="CM023488">
    <property type="protein sequence ID" value="KAH6924579.1"/>
    <property type="molecule type" value="Genomic_DNA"/>
</dbReference>
<evidence type="ECO:0000313" key="1">
    <source>
        <dbReference type="EMBL" id="KAH6924579.1"/>
    </source>
</evidence>